<gene>
    <name evidence="2" type="ORF">PGLA1383_LOCUS19010</name>
</gene>
<feature type="compositionally biased region" description="Polar residues" evidence="1">
    <location>
        <begin position="1"/>
        <end position="10"/>
    </location>
</feature>
<organism evidence="2 3">
    <name type="scientific">Polarella glacialis</name>
    <name type="common">Dinoflagellate</name>
    <dbReference type="NCBI Taxonomy" id="89957"/>
    <lineage>
        <taxon>Eukaryota</taxon>
        <taxon>Sar</taxon>
        <taxon>Alveolata</taxon>
        <taxon>Dinophyceae</taxon>
        <taxon>Suessiales</taxon>
        <taxon>Suessiaceae</taxon>
        <taxon>Polarella</taxon>
    </lineage>
</organism>
<dbReference type="Proteomes" id="UP000654075">
    <property type="component" value="Unassembled WGS sequence"/>
</dbReference>
<evidence type="ECO:0000313" key="2">
    <source>
        <dbReference type="EMBL" id="CAE8600701.1"/>
    </source>
</evidence>
<comment type="caution">
    <text evidence="2">The sequence shown here is derived from an EMBL/GenBank/DDBJ whole genome shotgun (WGS) entry which is preliminary data.</text>
</comment>
<dbReference type="AlphaFoldDB" id="A0A813EK41"/>
<name>A0A813EK41_POLGL</name>
<evidence type="ECO:0000313" key="3">
    <source>
        <dbReference type="Proteomes" id="UP000654075"/>
    </source>
</evidence>
<feature type="region of interest" description="Disordered" evidence="1">
    <location>
        <begin position="1"/>
        <end position="24"/>
    </location>
</feature>
<feature type="region of interest" description="Disordered" evidence="1">
    <location>
        <begin position="78"/>
        <end position="101"/>
    </location>
</feature>
<feature type="compositionally biased region" description="Basic and acidic residues" evidence="1">
    <location>
        <begin position="13"/>
        <end position="23"/>
    </location>
</feature>
<reference evidence="2" key="1">
    <citation type="submission" date="2021-02" db="EMBL/GenBank/DDBJ databases">
        <authorList>
            <person name="Dougan E. K."/>
            <person name="Rhodes N."/>
            <person name="Thang M."/>
            <person name="Chan C."/>
        </authorList>
    </citation>
    <scope>NUCLEOTIDE SEQUENCE</scope>
</reference>
<sequence length="193" mass="21190">MNAALRSSSFEVVKSEDASKDSDPEAWCLLPSPIWRKEPPLPRKTRTAARSPLKSGLPSMPPSEICLKQPLEFLAEASVSAAEPPPKEAAPSPLAEEPSLADAARWPKSDTSFSRFAMVPPTSGFAPRRPTYQTAHSSWLAWPSWVPLSSARLQRERHGEHALAGLLFSSCWLDPVEQGTVFLLLPFSLFLNT</sequence>
<protein>
    <submittedName>
        <fullName evidence="2">Uncharacterized protein</fullName>
    </submittedName>
</protein>
<dbReference type="EMBL" id="CAJNNV010012373">
    <property type="protein sequence ID" value="CAE8600701.1"/>
    <property type="molecule type" value="Genomic_DNA"/>
</dbReference>
<proteinExistence type="predicted"/>
<keyword evidence="3" id="KW-1185">Reference proteome</keyword>
<accession>A0A813EK41</accession>
<feature type="compositionally biased region" description="Low complexity" evidence="1">
    <location>
        <begin position="89"/>
        <end position="101"/>
    </location>
</feature>
<evidence type="ECO:0000256" key="1">
    <source>
        <dbReference type="SAM" id="MobiDB-lite"/>
    </source>
</evidence>
<feature type="region of interest" description="Disordered" evidence="1">
    <location>
        <begin position="36"/>
        <end position="62"/>
    </location>
</feature>